<evidence type="ECO:0000256" key="1">
    <source>
        <dbReference type="ARBA" id="ARBA00001974"/>
    </source>
</evidence>
<dbReference type="Pfam" id="PF00441">
    <property type="entry name" value="Acyl-CoA_dh_1"/>
    <property type="match status" value="1"/>
</dbReference>
<evidence type="ECO:0000256" key="3">
    <source>
        <dbReference type="ARBA" id="ARBA00022630"/>
    </source>
</evidence>
<evidence type="ECO:0000259" key="8">
    <source>
        <dbReference type="Pfam" id="PF02770"/>
    </source>
</evidence>
<feature type="domain" description="Acyl-CoA dehydrogenase/oxidase C-terminal" evidence="7">
    <location>
        <begin position="241"/>
        <end position="389"/>
    </location>
</feature>
<dbReference type="InterPro" id="IPR009100">
    <property type="entry name" value="AcylCoA_DH/oxidase_NM_dom_sf"/>
</dbReference>
<dbReference type="FunFam" id="1.10.540.10:FF:000002">
    <property type="entry name" value="Acyl-CoA dehydrogenase FadE19"/>
    <property type="match status" value="1"/>
</dbReference>
<dbReference type="InterPro" id="IPR037069">
    <property type="entry name" value="AcylCoA_DH/ox_N_sf"/>
</dbReference>
<dbReference type="InterPro" id="IPR046373">
    <property type="entry name" value="Acyl-CoA_Oxase/DH_mid-dom_sf"/>
</dbReference>
<dbReference type="PROSITE" id="PS00073">
    <property type="entry name" value="ACYL_COA_DH_2"/>
    <property type="match status" value="1"/>
</dbReference>
<name>A0A918DAI6_9ACTN</name>
<dbReference type="EMBL" id="BMMM01000023">
    <property type="protein sequence ID" value="GGN90312.1"/>
    <property type="molecule type" value="Genomic_DNA"/>
</dbReference>
<dbReference type="FunFam" id="1.20.140.10:FF:000004">
    <property type="entry name" value="Acyl-CoA dehydrogenase FadE25"/>
    <property type="match status" value="1"/>
</dbReference>
<dbReference type="InterPro" id="IPR013786">
    <property type="entry name" value="AcylCoA_DH/ox_N"/>
</dbReference>
<reference evidence="10 11" key="1">
    <citation type="journal article" date="2014" name="Int. J. Syst. Evol. Microbiol.">
        <title>Complete genome sequence of Corynebacterium casei LMG S-19264T (=DSM 44701T), isolated from a smear-ripened cheese.</title>
        <authorList>
            <consortium name="US DOE Joint Genome Institute (JGI-PGF)"/>
            <person name="Walter F."/>
            <person name="Albersmeier A."/>
            <person name="Kalinowski J."/>
            <person name="Ruckert C."/>
        </authorList>
    </citation>
    <scope>NUCLEOTIDE SEQUENCE [LARGE SCALE GENOMIC DNA]</scope>
    <source>
        <strain evidence="10 11">CGMCC 4.7111</strain>
    </source>
</reference>
<dbReference type="InterPro" id="IPR006089">
    <property type="entry name" value="Acyl-CoA_DH_CS"/>
</dbReference>
<evidence type="ECO:0000256" key="5">
    <source>
        <dbReference type="ARBA" id="ARBA00023002"/>
    </source>
</evidence>
<dbReference type="Gene3D" id="1.10.540.10">
    <property type="entry name" value="Acyl-CoA dehydrogenase/oxidase, N-terminal domain"/>
    <property type="match status" value="1"/>
</dbReference>
<accession>A0A918DAI6</accession>
<dbReference type="InterPro" id="IPR036250">
    <property type="entry name" value="AcylCo_DH-like_C"/>
</dbReference>
<keyword evidence="5 6" id="KW-0560">Oxidoreductase</keyword>
<keyword evidence="3 6" id="KW-0285">Flavoprotein</keyword>
<evidence type="ECO:0000256" key="4">
    <source>
        <dbReference type="ARBA" id="ARBA00022827"/>
    </source>
</evidence>
<dbReference type="PIRSF" id="PIRSF016578">
    <property type="entry name" value="HsaA"/>
    <property type="match status" value="1"/>
</dbReference>
<dbReference type="GO" id="GO:0050660">
    <property type="term" value="F:flavin adenine dinucleotide binding"/>
    <property type="evidence" value="ECO:0007669"/>
    <property type="project" value="InterPro"/>
</dbReference>
<feature type="domain" description="Acyl-CoA dehydrogenase/oxidase N-terminal" evidence="9">
    <location>
        <begin position="6"/>
        <end position="118"/>
    </location>
</feature>
<evidence type="ECO:0000259" key="9">
    <source>
        <dbReference type="Pfam" id="PF02771"/>
    </source>
</evidence>
<dbReference type="Proteomes" id="UP000600365">
    <property type="component" value="Unassembled WGS sequence"/>
</dbReference>
<dbReference type="PANTHER" id="PTHR43884">
    <property type="entry name" value="ACYL-COA DEHYDROGENASE"/>
    <property type="match status" value="1"/>
</dbReference>
<dbReference type="Pfam" id="PF02770">
    <property type="entry name" value="Acyl-CoA_dh_M"/>
    <property type="match status" value="1"/>
</dbReference>
<dbReference type="InterPro" id="IPR006091">
    <property type="entry name" value="Acyl-CoA_Oxase/DH_mid-dom"/>
</dbReference>
<dbReference type="InterPro" id="IPR009075">
    <property type="entry name" value="AcylCo_DH/oxidase_C"/>
</dbReference>
<dbReference type="FunFam" id="2.40.110.10:FF:000009">
    <property type="entry name" value="Acyl-CoA dehydrogenase"/>
    <property type="match status" value="1"/>
</dbReference>
<keyword evidence="11" id="KW-1185">Reference proteome</keyword>
<dbReference type="Pfam" id="PF02771">
    <property type="entry name" value="Acyl-CoA_dh_N"/>
    <property type="match status" value="1"/>
</dbReference>
<comment type="cofactor">
    <cofactor evidence="1 6">
        <name>FAD</name>
        <dbReference type="ChEBI" id="CHEBI:57692"/>
    </cofactor>
</comment>
<comment type="caution">
    <text evidence="10">The sequence shown here is derived from an EMBL/GenBank/DDBJ whole genome shotgun (WGS) entry which is preliminary data.</text>
</comment>
<dbReference type="PANTHER" id="PTHR43884:SF12">
    <property type="entry name" value="ISOVALERYL-COA DEHYDROGENASE, MITOCHONDRIAL-RELATED"/>
    <property type="match status" value="1"/>
</dbReference>
<keyword evidence="4 6" id="KW-0274">FAD</keyword>
<proteinExistence type="inferred from homology"/>
<organism evidence="10 11">
    <name type="scientific">Streptomyces albiflavescens</name>
    <dbReference type="NCBI Taxonomy" id="1623582"/>
    <lineage>
        <taxon>Bacteria</taxon>
        <taxon>Bacillati</taxon>
        <taxon>Actinomycetota</taxon>
        <taxon>Actinomycetes</taxon>
        <taxon>Kitasatosporales</taxon>
        <taxon>Streptomycetaceae</taxon>
        <taxon>Streptomyces</taxon>
    </lineage>
</organism>
<protein>
    <submittedName>
        <fullName evidence="10">Acyl-CoA dehydrogenase</fullName>
    </submittedName>
</protein>
<dbReference type="GO" id="GO:0003995">
    <property type="term" value="F:acyl-CoA dehydrogenase activity"/>
    <property type="evidence" value="ECO:0007669"/>
    <property type="project" value="InterPro"/>
</dbReference>
<dbReference type="AlphaFoldDB" id="A0A918DAI6"/>
<evidence type="ECO:0000256" key="2">
    <source>
        <dbReference type="ARBA" id="ARBA00009347"/>
    </source>
</evidence>
<evidence type="ECO:0000313" key="11">
    <source>
        <dbReference type="Proteomes" id="UP000600365"/>
    </source>
</evidence>
<evidence type="ECO:0000313" key="10">
    <source>
        <dbReference type="EMBL" id="GGN90312.1"/>
    </source>
</evidence>
<dbReference type="Gene3D" id="1.20.140.10">
    <property type="entry name" value="Butyryl-CoA Dehydrogenase, subunit A, domain 3"/>
    <property type="match status" value="1"/>
</dbReference>
<dbReference type="SUPFAM" id="SSF56645">
    <property type="entry name" value="Acyl-CoA dehydrogenase NM domain-like"/>
    <property type="match status" value="1"/>
</dbReference>
<gene>
    <name evidence="10" type="ORF">GCM10011579_086090</name>
</gene>
<feature type="domain" description="Acyl-CoA oxidase/dehydrogenase middle" evidence="8">
    <location>
        <begin position="122"/>
        <end position="229"/>
    </location>
</feature>
<sequence length="395" mass="41852">MNLELSEEQTAVRQLAKDFVDREIAPHVIEWDRAEEVDRSLVKKLGEVGFLGLTIDEEYGGSGGDHLAYCLVTEELGRGDSSVRGIVSVSLGLVAKSIAHWGSEEQKRRWLPGLTSGEYVGCFGLTEPGTGSDAGHLSTKAVRDGGGTSRSSEAESGGDYVINGTKMFITNGTWADVVLLFARSTDAPGHQGVSAFLVPTNTPGLSRRTIHGKLGLRGQATAELVLEDVRVPASAMMAPEGKGFAVAMSALAKGRMSVAAGCVGIAQAALDAAVGYATEREQFGKTIAHHQLVQELLSDIAVDVDAARLLTWRVADLVDRGLPFATESSKAKLFASEAAVRAANNALQVFGGYGYIDEYPAGKLLRDARVMTLYEGTSQIQKLVIGRALTGVPAF</sequence>
<dbReference type="RefSeq" id="WP_189191569.1">
    <property type="nucleotide sequence ID" value="NZ_BMMM01000023.1"/>
</dbReference>
<evidence type="ECO:0000259" key="7">
    <source>
        <dbReference type="Pfam" id="PF00441"/>
    </source>
</evidence>
<evidence type="ECO:0000256" key="6">
    <source>
        <dbReference type="RuleBase" id="RU362125"/>
    </source>
</evidence>
<dbReference type="SUPFAM" id="SSF47203">
    <property type="entry name" value="Acyl-CoA dehydrogenase C-terminal domain-like"/>
    <property type="match status" value="1"/>
</dbReference>
<comment type="similarity">
    <text evidence="2 6">Belongs to the acyl-CoA dehydrogenase family.</text>
</comment>
<dbReference type="Gene3D" id="2.40.110.10">
    <property type="entry name" value="Butyryl-CoA Dehydrogenase, subunit A, domain 2"/>
    <property type="match status" value="1"/>
</dbReference>